<comment type="caution">
    <text evidence="2">The sequence shown here is derived from an EMBL/GenBank/DDBJ whole genome shotgun (WGS) entry which is preliminary data.</text>
</comment>
<feature type="non-terminal residue" evidence="2">
    <location>
        <position position="1"/>
    </location>
</feature>
<keyword evidence="1" id="KW-0732">Signal</keyword>
<dbReference type="Proteomes" id="UP001186944">
    <property type="component" value="Unassembled WGS sequence"/>
</dbReference>
<name>A0AA88YJ46_PINIB</name>
<proteinExistence type="predicted"/>
<sequence length="99" mass="11254">VMKLVQVISIFTVIFMVTITTGDGAPQWRPQGRFGKRQDQRISSSWLSESHKDIDLFPVLECADTSISSENPEQTLSILGKLCIETNIPGLYRCFRYDE</sequence>
<evidence type="ECO:0000313" key="3">
    <source>
        <dbReference type="Proteomes" id="UP001186944"/>
    </source>
</evidence>
<evidence type="ECO:0000256" key="1">
    <source>
        <dbReference type="SAM" id="SignalP"/>
    </source>
</evidence>
<protein>
    <submittedName>
        <fullName evidence="2">Uncharacterized protein</fullName>
    </submittedName>
</protein>
<feature type="signal peptide" evidence="1">
    <location>
        <begin position="1"/>
        <end position="24"/>
    </location>
</feature>
<gene>
    <name evidence="2" type="ORF">FSP39_005883</name>
</gene>
<dbReference type="EMBL" id="VSWD01000003">
    <property type="protein sequence ID" value="KAK3105796.1"/>
    <property type="molecule type" value="Genomic_DNA"/>
</dbReference>
<accession>A0AA88YJ46</accession>
<evidence type="ECO:0000313" key="2">
    <source>
        <dbReference type="EMBL" id="KAK3105796.1"/>
    </source>
</evidence>
<keyword evidence="3" id="KW-1185">Reference proteome</keyword>
<dbReference type="AlphaFoldDB" id="A0AA88YJ46"/>
<reference evidence="2" key="1">
    <citation type="submission" date="2019-08" db="EMBL/GenBank/DDBJ databases">
        <title>The improved chromosome-level genome for the pearl oyster Pinctada fucata martensii using PacBio sequencing and Hi-C.</title>
        <authorList>
            <person name="Zheng Z."/>
        </authorList>
    </citation>
    <scope>NUCLEOTIDE SEQUENCE</scope>
    <source>
        <strain evidence="2">ZZ-2019</strain>
        <tissue evidence="2">Adductor muscle</tissue>
    </source>
</reference>
<organism evidence="2 3">
    <name type="scientific">Pinctada imbricata</name>
    <name type="common">Atlantic pearl-oyster</name>
    <name type="synonym">Pinctada martensii</name>
    <dbReference type="NCBI Taxonomy" id="66713"/>
    <lineage>
        <taxon>Eukaryota</taxon>
        <taxon>Metazoa</taxon>
        <taxon>Spiralia</taxon>
        <taxon>Lophotrochozoa</taxon>
        <taxon>Mollusca</taxon>
        <taxon>Bivalvia</taxon>
        <taxon>Autobranchia</taxon>
        <taxon>Pteriomorphia</taxon>
        <taxon>Pterioida</taxon>
        <taxon>Pterioidea</taxon>
        <taxon>Pteriidae</taxon>
        <taxon>Pinctada</taxon>
    </lineage>
</organism>
<feature type="chain" id="PRO_5041656250" evidence="1">
    <location>
        <begin position="25"/>
        <end position="99"/>
    </location>
</feature>